<evidence type="ECO:0000256" key="11">
    <source>
        <dbReference type="ARBA" id="ARBA00023012"/>
    </source>
</evidence>
<keyword evidence="12 13" id="KW-0472">Membrane</keyword>
<dbReference type="Pfam" id="PF02518">
    <property type="entry name" value="HATPase_c"/>
    <property type="match status" value="1"/>
</dbReference>
<feature type="domain" description="Histidine kinase" evidence="14">
    <location>
        <begin position="325"/>
        <end position="560"/>
    </location>
</feature>
<evidence type="ECO:0000256" key="5">
    <source>
        <dbReference type="ARBA" id="ARBA00022679"/>
    </source>
</evidence>
<keyword evidence="4" id="KW-0597">Phosphoprotein</keyword>
<keyword evidence="11" id="KW-0902">Two-component regulatory system</keyword>
<evidence type="ECO:0000259" key="14">
    <source>
        <dbReference type="PROSITE" id="PS50109"/>
    </source>
</evidence>
<dbReference type="SMART" id="SM00387">
    <property type="entry name" value="HATPase_c"/>
    <property type="match status" value="1"/>
</dbReference>
<dbReference type="NCBIfam" id="TIGR00229">
    <property type="entry name" value="sensory_box"/>
    <property type="match status" value="1"/>
</dbReference>
<dbReference type="Gene3D" id="1.10.287.130">
    <property type="match status" value="1"/>
</dbReference>
<dbReference type="Gene3D" id="3.30.450.20">
    <property type="entry name" value="PAS domain"/>
    <property type="match status" value="1"/>
</dbReference>
<comment type="caution">
    <text evidence="15">The sequence shown here is derived from an EMBL/GenBank/DDBJ whole genome shotgun (WGS) entry which is preliminary data.</text>
</comment>
<dbReference type="SUPFAM" id="SSF55785">
    <property type="entry name" value="PYP-like sensor domain (PAS domain)"/>
    <property type="match status" value="1"/>
</dbReference>
<feature type="transmembrane region" description="Helical" evidence="13">
    <location>
        <begin position="99"/>
        <end position="132"/>
    </location>
</feature>
<dbReference type="InterPro" id="IPR003594">
    <property type="entry name" value="HATPase_dom"/>
</dbReference>
<dbReference type="Gene3D" id="3.30.565.10">
    <property type="entry name" value="Histidine kinase-like ATPase, C-terminal domain"/>
    <property type="match status" value="1"/>
</dbReference>
<dbReference type="PROSITE" id="PS50109">
    <property type="entry name" value="HIS_KIN"/>
    <property type="match status" value="1"/>
</dbReference>
<dbReference type="Gene3D" id="1.20.120.620">
    <property type="entry name" value="Backbone structure of the membrane domain of e. Coli histidine kinase receptor kdpd"/>
    <property type="match status" value="1"/>
</dbReference>
<evidence type="ECO:0000256" key="13">
    <source>
        <dbReference type="SAM" id="Phobius"/>
    </source>
</evidence>
<dbReference type="eggNOG" id="COG5002">
    <property type="taxonomic scope" value="Bacteria"/>
</dbReference>
<proteinExistence type="predicted"/>
<dbReference type="InterPro" id="IPR036890">
    <property type="entry name" value="HATPase_C_sf"/>
</dbReference>
<dbReference type="Pfam" id="PF13493">
    <property type="entry name" value="DUF4118"/>
    <property type="match status" value="1"/>
</dbReference>
<keyword evidence="16" id="KW-1185">Reference proteome</keyword>
<dbReference type="GO" id="GO:0016020">
    <property type="term" value="C:membrane"/>
    <property type="evidence" value="ECO:0007669"/>
    <property type="project" value="UniProtKB-SubCell"/>
</dbReference>
<gene>
    <name evidence="15" type="ORF">Krac_10079</name>
</gene>
<comment type="subcellular location">
    <subcellularLocation>
        <location evidence="2">Membrane</location>
        <topology evidence="2">Multi-pass membrane protein</topology>
    </subcellularLocation>
</comment>
<dbReference type="CDD" id="cd00075">
    <property type="entry name" value="HATPase"/>
    <property type="match status" value="1"/>
</dbReference>
<reference evidence="15 16" key="1">
    <citation type="journal article" date="2011" name="Stand. Genomic Sci.">
        <title>Non-contiguous finished genome sequence and contextual data of the filamentous soil bacterium Ktedonobacter racemifer type strain (SOSP1-21).</title>
        <authorList>
            <person name="Chang Y.J."/>
            <person name="Land M."/>
            <person name="Hauser L."/>
            <person name="Chertkov O."/>
            <person name="Del Rio T.G."/>
            <person name="Nolan M."/>
            <person name="Copeland A."/>
            <person name="Tice H."/>
            <person name="Cheng J.F."/>
            <person name="Lucas S."/>
            <person name="Han C."/>
            <person name="Goodwin L."/>
            <person name="Pitluck S."/>
            <person name="Ivanova N."/>
            <person name="Ovchinikova G."/>
            <person name="Pati A."/>
            <person name="Chen A."/>
            <person name="Palaniappan K."/>
            <person name="Mavromatis K."/>
            <person name="Liolios K."/>
            <person name="Brettin T."/>
            <person name="Fiebig A."/>
            <person name="Rohde M."/>
            <person name="Abt B."/>
            <person name="Goker M."/>
            <person name="Detter J.C."/>
            <person name="Woyke T."/>
            <person name="Bristow J."/>
            <person name="Eisen J.A."/>
            <person name="Markowitz V."/>
            <person name="Hugenholtz P."/>
            <person name="Kyrpides N.C."/>
            <person name="Klenk H.P."/>
            <person name="Lapidus A."/>
        </authorList>
    </citation>
    <scope>NUCLEOTIDE SEQUENCE [LARGE SCALE GENOMIC DNA]</scope>
    <source>
        <strain evidence="16">DSM 44963</strain>
    </source>
</reference>
<dbReference type="InterPro" id="IPR050736">
    <property type="entry name" value="Sensor_HK_Regulatory"/>
</dbReference>
<dbReference type="FunFam" id="3.30.565.10:FF:000006">
    <property type="entry name" value="Sensor histidine kinase WalK"/>
    <property type="match status" value="1"/>
</dbReference>
<dbReference type="Pfam" id="PF08448">
    <property type="entry name" value="PAS_4"/>
    <property type="match status" value="1"/>
</dbReference>
<name>D6TFC3_KTERA</name>
<dbReference type="STRING" id="485913.Krac_10079"/>
<evidence type="ECO:0000256" key="12">
    <source>
        <dbReference type="ARBA" id="ARBA00023136"/>
    </source>
</evidence>
<dbReference type="GO" id="GO:0000155">
    <property type="term" value="F:phosphorelay sensor kinase activity"/>
    <property type="evidence" value="ECO:0007669"/>
    <property type="project" value="InterPro"/>
</dbReference>
<evidence type="ECO:0000313" key="15">
    <source>
        <dbReference type="EMBL" id="EFH88603.1"/>
    </source>
</evidence>
<feature type="transmembrane region" description="Helical" evidence="13">
    <location>
        <begin position="144"/>
        <end position="162"/>
    </location>
</feature>
<evidence type="ECO:0000256" key="6">
    <source>
        <dbReference type="ARBA" id="ARBA00022692"/>
    </source>
</evidence>
<keyword evidence="6 13" id="KW-0812">Transmembrane</keyword>
<keyword evidence="9" id="KW-0067">ATP-binding</keyword>
<dbReference type="InterPro" id="IPR038318">
    <property type="entry name" value="KdpD_sf"/>
</dbReference>
<organism evidence="15 16">
    <name type="scientific">Ktedonobacter racemifer DSM 44963</name>
    <dbReference type="NCBI Taxonomy" id="485913"/>
    <lineage>
        <taxon>Bacteria</taxon>
        <taxon>Bacillati</taxon>
        <taxon>Chloroflexota</taxon>
        <taxon>Ktedonobacteria</taxon>
        <taxon>Ktedonobacterales</taxon>
        <taxon>Ktedonobacteraceae</taxon>
        <taxon>Ktedonobacter</taxon>
    </lineage>
</organism>
<dbReference type="InterPro" id="IPR003661">
    <property type="entry name" value="HisK_dim/P_dom"/>
</dbReference>
<evidence type="ECO:0000256" key="4">
    <source>
        <dbReference type="ARBA" id="ARBA00022553"/>
    </source>
</evidence>
<keyword evidence="8 15" id="KW-0418">Kinase</keyword>
<evidence type="ECO:0000256" key="3">
    <source>
        <dbReference type="ARBA" id="ARBA00012438"/>
    </source>
</evidence>
<feature type="transmembrane region" description="Helical" evidence="13">
    <location>
        <begin position="65"/>
        <end position="87"/>
    </location>
</feature>
<accession>D6TFC3</accession>
<dbReference type="InterPro" id="IPR005467">
    <property type="entry name" value="His_kinase_dom"/>
</dbReference>
<evidence type="ECO:0000256" key="9">
    <source>
        <dbReference type="ARBA" id="ARBA00022840"/>
    </source>
</evidence>
<keyword evidence="10 13" id="KW-1133">Transmembrane helix</keyword>
<dbReference type="PANTHER" id="PTHR43711:SF1">
    <property type="entry name" value="HISTIDINE KINASE 1"/>
    <property type="match status" value="1"/>
</dbReference>
<evidence type="ECO:0000256" key="8">
    <source>
        <dbReference type="ARBA" id="ARBA00022777"/>
    </source>
</evidence>
<keyword evidence="5" id="KW-0808">Transferase</keyword>
<dbReference type="InterPro" id="IPR025201">
    <property type="entry name" value="KdpD_TM"/>
</dbReference>
<evidence type="ECO:0000256" key="10">
    <source>
        <dbReference type="ARBA" id="ARBA00022989"/>
    </source>
</evidence>
<protein>
    <recommendedName>
        <fullName evidence="3">histidine kinase</fullName>
        <ecNumber evidence="3">2.7.13.3</ecNumber>
    </recommendedName>
</protein>
<dbReference type="Proteomes" id="UP000004508">
    <property type="component" value="Unassembled WGS sequence"/>
</dbReference>
<dbReference type="SUPFAM" id="SSF55874">
    <property type="entry name" value="ATPase domain of HSP90 chaperone/DNA topoisomerase II/histidine kinase"/>
    <property type="match status" value="1"/>
</dbReference>
<keyword evidence="7" id="KW-0547">Nucleotide-binding</keyword>
<dbReference type="RefSeq" id="WP_007904704.1">
    <property type="nucleotide sequence ID" value="NZ_ADVG01000001.1"/>
</dbReference>
<dbReference type="InterPro" id="IPR013656">
    <property type="entry name" value="PAS_4"/>
</dbReference>
<dbReference type="OrthoDB" id="137820at2"/>
<dbReference type="GO" id="GO:0005524">
    <property type="term" value="F:ATP binding"/>
    <property type="evidence" value="ECO:0007669"/>
    <property type="project" value="UniProtKB-KW"/>
</dbReference>
<dbReference type="EMBL" id="ADVG01000001">
    <property type="protein sequence ID" value="EFH88603.1"/>
    <property type="molecule type" value="Genomic_DNA"/>
</dbReference>
<dbReference type="CDD" id="cd00130">
    <property type="entry name" value="PAS"/>
    <property type="match status" value="1"/>
</dbReference>
<evidence type="ECO:0000256" key="2">
    <source>
        <dbReference type="ARBA" id="ARBA00004141"/>
    </source>
</evidence>
<evidence type="ECO:0000313" key="16">
    <source>
        <dbReference type="Proteomes" id="UP000004508"/>
    </source>
</evidence>
<dbReference type="SMART" id="SM00388">
    <property type="entry name" value="HisKA"/>
    <property type="match status" value="1"/>
</dbReference>
<dbReference type="InterPro" id="IPR036097">
    <property type="entry name" value="HisK_dim/P_sf"/>
</dbReference>
<evidence type="ECO:0000256" key="7">
    <source>
        <dbReference type="ARBA" id="ARBA00022741"/>
    </source>
</evidence>
<dbReference type="InterPro" id="IPR000014">
    <property type="entry name" value="PAS"/>
</dbReference>
<dbReference type="PRINTS" id="PR00344">
    <property type="entry name" value="BCTRLSENSOR"/>
</dbReference>
<evidence type="ECO:0000256" key="1">
    <source>
        <dbReference type="ARBA" id="ARBA00000085"/>
    </source>
</evidence>
<dbReference type="AlphaFoldDB" id="D6TFC3"/>
<dbReference type="InParanoid" id="D6TFC3"/>
<comment type="catalytic activity">
    <reaction evidence="1">
        <text>ATP + protein L-histidine = ADP + protein N-phospho-L-histidine.</text>
        <dbReference type="EC" id="2.7.13.3"/>
    </reaction>
</comment>
<dbReference type="EC" id="2.7.13.3" evidence="3"/>
<dbReference type="SUPFAM" id="SSF47384">
    <property type="entry name" value="Homodimeric domain of signal transducing histidine kinase"/>
    <property type="match status" value="1"/>
</dbReference>
<dbReference type="PANTHER" id="PTHR43711">
    <property type="entry name" value="TWO-COMPONENT HISTIDINE KINASE"/>
    <property type="match status" value="1"/>
</dbReference>
<dbReference type="CDD" id="cd00082">
    <property type="entry name" value="HisKA"/>
    <property type="match status" value="1"/>
</dbReference>
<dbReference type="Pfam" id="PF00512">
    <property type="entry name" value="HisKA"/>
    <property type="match status" value="1"/>
</dbReference>
<dbReference type="InterPro" id="IPR035965">
    <property type="entry name" value="PAS-like_dom_sf"/>
</dbReference>
<dbReference type="InterPro" id="IPR004358">
    <property type="entry name" value="Sig_transdc_His_kin-like_C"/>
</dbReference>
<sequence>MSTQIKQERMPDFRQEIPPETDKLLVCSASPAPKERVSWAVGLKKILQSSSFSPEWLPPSLQSPFVGYLLAVLLPILMVGCVYLITYFLPSFRFASAPIILAVVLISLGWGTLAGLLATLVGTLALTILVVPSLMPLTFDHDEYVYSAIMFTIIGVSLSLLTSQTQHARRQSTRAQVSAESTRGFLYHILMHAPTPIAVVSVPEYRFELINSHASRCFGMCASTILGRSVGEVITHDDIHQVIPALDWVQKTGNELSLQERPFFVDLRCDGRRVKQYFNIYYQPMFSLQGVLDGIIIFGVDITEQVEARQKIEQLLSQLDSFIGVVAHELRTPLTATKTSLQMAQRKLKRTFTTQPLPGVSLQKNEVLGTLKKNLMRAEQQVDLQNRLVGDLLDASRMRSDRLELHPRRCDITRIVQESVDVQCEQHPQRVLTLKMPSTQNISVMADPDRVGQVVTNYLTNALKYSDAEYPVAVEVTLEGAHVRVSVRDQGPGLQMEQQEHLWDRFYRVPGIHVRSGSGVGLGLGLYICRSIMERLGGTTGVQSQPGEGSTFWFTLPVSA</sequence>